<accession>A0ABR2ARW2</accession>
<gene>
    <name evidence="1" type="ORF">V6N12_009517</name>
</gene>
<organism evidence="1 2">
    <name type="scientific">Hibiscus sabdariffa</name>
    <name type="common">roselle</name>
    <dbReference type="NCBI Taxonomy" id="183260"/>
    <lineage>
        <taxon>Eukaryota</taxon>
        <taxon>Viridiplantae</taxon>
        <taxon>Streptophyta</taxon>
        <taxon>Embryophyta</taxon>
        <taxon>Tracheophyta</taxon>
        <taxon>Spermatophyta</taxon>
        <taxon>Magnoliopsida</taxon>
        <taxon>eudicotyledons</taxon>
        <taxon>Gunneridae</taxon>
        <taxon>Pentapetalae</taxon>
        <taxon>rosids</taxon>
        <taxon>malvids</taxon>
        <taxon>Malvales</taxon>
        <taxon>Malvaceae</taxon>
        <taxon>Malvoideae</taxon>
        <taxon>Hibiscus</taxon>
    </lineage>
</organism>
<keyword evidence="2" id="KW-1185">Reference proteome</keyword>
<name>A0ABR2ARW2_9ROSI</name>
<sequence>MEDGTVFVLVVNCCLCIHPTLLGLSISWDLLFCSFAQMDLPHLLSASHYDNSTNMLLACTDGAWCPLPCLLILLSMSSSAYSFGFWQRQGSMIYSFSDNQLLAAVLFV</sequence>
<comment type="caution">
    <text evidence="1">The sequence shown here is derived from an EMBL/GenBank/DDBJ whole genome shotgun (WGS) entry which is preliminary data.</text>
</comment>
<dbReference type="Proteomes" id="UP001472677">
    <property type="component" value="Unassembled WGS sequence"/>
</dbReference>
<proteinExistence type="predicted"/>
<dbReference type="EMBL" id="JBBPBM010000370">
    <property type="protein sequence ID" value="KAK8496349.1"/>
    <property type="molecule type" value="Genomic_DNA"/>
</dbReference>
<evidence type="ECO:0000313" key="1">
    <source>
        <dbReference type="EMBL" id="KAK8496349.1"/>
    </source>
</evidence>
<protein>
    <submittedName>
        <fullName evidence="1">Uncharacterized protein</fullName>
    </submittedName>
</protein>
<reference evidence="1 2" key="1">
    <citation type="journal article" date="2024" name="G3 (Bethesda)">
        <title>Genome assembly of Hibiscus sabdariffa L. provides insights into metabolisms of medicinal natural products.</title>
        <authorList>
            <person name="Kim T."/>
        </authorList>
    </citation>
    <scope>NUCLEOTIDE SEQUENCE [LARGE SCALE GENOMIC DNA]</scope>
    <source>
        <strain evidence="1">TK-2024</strain>
        <tissue evidence="1">Old leaves</tissue>
    </source>
</reference>
<evidence type="ECO:0000313" key="2">
    <source>
        <dbReference type="Proteomes" id="UP001472677"/>
    </source>
</evidence>